<dbReference type="RefSeq" id="WP_074612882.1">
    <property type="nucleotide sequence ID" value="NZ_FNGY01000017.1"/>
</dbReference>
<accession>A0A1H0L7K6</accession>
<protein>
    <submittedName>
        <fullName evidence="1">Uncharacterized protein</fullName>
    </submittedName>
</protein>
<evidence type="ECO:0000313" key="1">
    <source>
        <dbReference type="EMBL" id="SDO64198.1"/>
    </source>
</evidence>
<sequence length="112" mass="12739">MDALKKASLDNPHYTDVSIFKTYANEKICTGKTINANLYICKDLKKGDTLYVFEICDKVAWFAKEDLHENFAILKEDIKTNTPDSVSILVPKSMVIPTNAKYVFSNLTRLED</sequence>
<reference evidence="2" key="1">
    <citation type="submission" date="2016-10" db="EMBL/GenBank/DDBJ databases">
        <authorList>
            <person name="Varghese N."/>
            <person name="Submissions S."/>
        </authorList>
    </citation>
    <scope>NUCLEOTIDE SEQUENCE [LARGE SCALE GENOMIC DNA]</scope>
    <source>
        <strain evidence="2">DSM 19110</strain>
    </source>
</reference>
<name>A0A1H0L7K6_9SPHI</name>
<gene>
    <name evidence="1" type="ORF">SAMN05421820_11774</name>
</gene>
<dbReference type="AlphaFoldDB" id="A0A1H0L7K6"/>
<dbReference type="Proteomes" id="UP000183200">
    <property type="component" value="Unassembled WGS sequence"/>
</dbReference>
<evidence type="ECO:0000313" key="2">
    <source>
        <dbReference type="Proteomes" id="UP000183200"/>
    </source>
</evidence>
<dbReference type="OrthoDB" id="769630at2"/>
<proteinExistence type="predicted"/>
<dbReference type="EMBL" id="FNGY01000017">
    <property type="protein sequence ID" value="SDO64198.1"/>
    <property type="molecule type" value="Genomic_DNA"/>
</dbReference>
<organism evidence="1 2">
    <name type="scientific">Pedobacter steynii</name>
    <dbReference type="NCBI Taxonomy" id="430522"/>
    <lineage>
        <taxon>Bacteria</taxon>
        <taxon>Pseudomonadati</taxon>
        <taxon>Bacteroidota</taxon>
        <taxon>Sphingobacteriia</taxon>
        <taxon>Sphingobacteriales</taxon>
        <taxon>Sphingobacteriaceae</taxon>
        <taxon>Pedobacter</taxon>
    </lineage>
</organism>
<keyword evidence="2" id="KW-1185">Reference proteome</keyword>